<dbReference type="EMBL" id="JAPDRK010000002">
    <property type="protein sequence ID" value="KAJ9615422.1"/>
    <property type="molecule type" value="Genomic_DNA"/>
</dbReference>
<keyword evidence="2" id="KW-1185">Reference proteome</keyword>
<evidence type="ECO:0000313" key="1">
    <source>
        <dbReference type="EMBL" id="KAJ9615422.1"/>
    </source>
</evidence>
<sequence length="227" mass="25584">MASSRYLVHVTSSPTTVPVAVWVKVHTEEHLPDLVNSKTCERADLYREISGAFSSRHVEPKSFLALYHTTFQEPLNTSNYTQGVRPTSDLFKQAGSTDNTMRGNGHLDARNYTMVRDYDPSELGVSKGATPYVLVVETDPPDAEADSFEEWVLKEHILAFTKLEGYGRSVFYRLGDRALLTKTLPGKSLVIHHVTSMNAFDSRIFESSYHGKRSIVRSWQLIHAEGY</sequence>
<proteinExistence type="predicted"/>
<name>A0AA38XL06_9EURO</name>
<protein>
    <submittedName>
        <fullName evidence="1">Uncharacterized protein</fullName>
    </submittedName>
</protein>
<evidence type="ECO:0000313" key="2">
    <source>
        <dbReference type="Proteomes" id="UP001172673"/>
    </source>
</evidence>
<organism evidence="1 2">
    <name type="scientific">Cladophialophora chaetospira</name>
    <dbReference type="NCBI Taxonomy" id="386627"/>
    <lineage>
        <taxon>Eukaryota</taxon>
        <taxon>Fungi</taxon>
        <taxon>Dikarya</taxon>
        <taxon>Ascomycota</taxon>
        <taxon>Pezizomycotina</taxon>
        <taxon>Eurotiomycetes</taxon>
        <taxon>Chaetothyriomycetidae</taxon>
        <taxon>Chaetothyriales</taxon>
        <taxon>Herpotrichiellaceae</taxon>
        <taxon>Cladophialophora</taxon>
    </lineage>
</organism>
<dbReference type="AlphaFoldDB" id="A0AA38XL06"/>
<dbReference type="Proteomes" id="UP001172673">
    <property type="component" value="Unassembled WGS sequence"/>
</dbReference>
<reference evidence="1" key="1">
    <citation type="submission" date="2022-10" db="EMBL/GenBank/DDBJ databases">
        <title>Culturing micro-colonial fungi from biological soil crusts in the Mojave desert and describing Neophaeococcomyces mojavensis, and introducing the new genera and species Taxawa tesnikishii.</title>
        <authorList>
            <person name="Kurbessoian T."/>
            <person name="Stajich J.E."/>
        </authorList>
    </citation>
    <scope>NUCLEOTIDE SEQUENCE</scope>
    <source>
        <strain evidence="1">TK_41</strain>
    </source>
</reference>
<comment type="caution">
    <text evidence="1">The sequence shown here is derived from an EMBL/GenBank/DDBJ whole genome shotgun (WGS) entry which is preliminary data.</text>
</comment>
<gene>
    <name evidence="1" type="ORF">H2200_001497</name>
</gene>
<accession>A0AA38XL06</accession>